<comment type="pathway">
    <text evidence="4">Purine metabolism; urate degradation; (S)-allantoin from urate: step 3/3.</text>
</comment>
<dbReference type="PANTHER" id="PTHR43466">
    <property type="entry name" value="2-OXO-4-HYDROXY-4-CARBOXY-5-UREIDOIMIDAZOLINE DECARBOXYLASE-RELATED"/>
    <property type="match status" value="1"/>
</dbReference>
<keyword evidence="9" id="KW-0576">Peroxisome</keyword>
<dbReference type="GO" id="GO:0000255">
    <property type="term" value="P:allantoin metabolic process"/>
    <property type="evidence" value="ECO:0007669"/>
    <property type="project" value="InterPro"/>
</dbReference>
<sequence length="172" mass="19328">MLITEVNKMRFKEFIRLFGNVIENCPLVAAAVWSDLPVRNLESLQTSIEKFVDQLSSAGKVGMLRCLPDLAGRLAAAGQMSDDSKLEQKAAGLDDLTPSEKSQINSLNKRYKDKFGFPFVICARENKKDAILKGLAQRLNNEKDQEIRIGVSEVKKICWLRLTRIVSQRSSL</sequence>
<protein>
    <recommendedName>
        <fullName evidence="6">2-oxo-4-hydroxy-4-carboxy-5-ureidoimidazoline decarboxylase</fullName>
        <ecNumber evidence="6">4.1.1.97</ecNumber>
    </recommendedName>
    <alternativeName>
        <fullName evidence="12">Parahox neighbor</fullName>
    </alternativeName>
    <alternativeName>
        <fullName evidence="11">Ureidoimidazoline (2-oxo-4-hydroxy-4-carboxy-5-) decarboxylase</fullName>
    </alternativeName>
</protein>
<comment type="subcellular location">
    <subcellularLocation>
        <location evidence="3">Peroxisome</location>
    </subcellularLocation>
</comment>
<evidence type="ECO:0000259" key="13">
    <source>
        <dbReference type="Pfam" id="PF09349"/>
    </source>
</evidence>
<dbReference type="OrthoDB" id="9970124at2759"/>
<evidence type="ECO:0000256" key="11">
    <source>
        <dbReference type="ARBA" id="ARBA00030624"/>
    </source>
</evidence>
<keyword evidence="15" id="KW-1185">Reference proteome</keyword>
<evidence type="ECO:0000256" key="3">
    <source>
        <dbReference type="ARBA" id="ARBA00004275"/>
    </source>
</evidence>
<evidence type="ECO:0000313" key="14">
    <source>
        <dbReference type="EMBL" id="KAF6036905.1"/>
    </source>
</evidence>
<dbReference type="PANTHER" id="PTHR43466:SF1">
    <property type="entry name" value="2-OXO-4-HYDROXY-4-CARBOXY-5-UREIDOIMIDAZOLINE DECARBOXYLASE-RELATED"/>
    <property type="match status" value="1"/>
</dbReference>
<reference evidence="14" key="1">
    <citation type="submission" date="2020-06" db="EMBL/GenBank/DDBJ databases">
        <title>Draft genome of Bugula neritina, a colonial animal packing powerful symbionts and potential medicines.</title>
        <authorList>
            <person name="Rayko M."/>
        </authorList>
    </citation>
    <scope>NUCLEOTIDE SEQUENCE [LARGE SCALE GENOMIC DNA]</scope>
    <source>
        <strain evidence="14">Kwan_BN1</strain>
    </source>
</reference>
<dbReference type="GO" id="GO:0006144">
    <property type="term" value="P:purine nucleobase metabolic process"/>
    <property type="evidence" value="ECO:0007669"/>
    <property type="project" value="UniProtKB-KW"/>
</dbReference>
<name>A0A7J7KFA0_BUGNE</name>
<dbReference type="InterPro" id="IPR017580">
    <property type="entry name" value="OHCU_decarboxylase-1"/>
</dbReference>
<dbReference type="GO" id="GO:0019628">
    <property type="term" value="P:urate catabolic process"/>
    <property type="evidence" value="ECO:0007669"/>
    <property type="project" value="UniProtKB-UniPathway"/>
</dbReference>
<evidence type="ECO:0000256" key="12">
    <source>
        <dbReference type="ARBA" id="ARBA00032116"/>
    </source>
</evidence>
<dbReference type="GO" id="GO:0005777">
    <property type="term" value="C:peroxisome"/>
    <property type="evidence" value="ECO:0007669"/>
    <property type="project" value="UniProtKB-SubCell"/>
</dbReference>
<dbReference type="SUPFAM" id="SSF158694">
    <property type="entry name" value="UraD-Like"/>
    <property type="match status" value="1"/>
</dbReference>
<dbReference type="UniPathway" id="UPA00394">
    <property type="reaction ID" value="UER00652"/>
</dbReference>
<organism evidence="14 15">
    <name type="scientific">Bugula neritina</name>
    <name type="common">Brown bryozoan</name>
    <name type="synonym">Sertularia neritina</name>
    <dbReference type="NCBI Taxonomy" id="10212"/>
    <lineage>
        <taxon>Eukaryota</taxon>
        <taxon>Metazoa</taxon>
        <taxon>Spiralia</taxon>
        <taxon>Lophotrochozoa</taxon>
        <taxon>Bryozoa</taxon>
        <taxon>Gymnolaemata</taxon>
        <taxon>Cheilostomatida</taxon>
        <taxon>Flustrina</taxon>
        <taxon>Buguloidea</taxon>
        <taxon>Bugulidae</taxon>
        <taxon>Bugula</taxon>
    </lineage>
</organism>
<comment type="caution">
    <text evidence="14">The sequence shown here is derived from an EMBL/GenBank/DDBJ whole genome shotgun (WGS) entry which is preliminary data.</text>
</comment>
<dbReference type="EMBL" id="VXIV02000649">
    <property type="protein sequence ID" value="KAF6036905.1"/>
    <property type="molecule type" value="Genomic_DNA"/>
</dbReference>
<feature type="domain" description="Oxo-4-hydroxy-4-carboxy-5-ureidoimidazoline decarboxylase" evidence="13">
    <location>
        <begin position="7"/>
        <end position="162"/>
    </location>
</feature>
<dbReference type="GO" id="GO:0051997">
    <property type="term" value="F:2-oxo-4-hydroxy-4-carboxy-5-ureidoimidazoline decarboxylase activity"/>
    <property type="evidence" value="ECO:0007669"/>
    <property type="project" value="UniProtKB-EC"/>
</dbReference>
<accession>A0A7J7KFA0</accession>
<evidence type="ECO:0000313" key="15">
    <source>
        <dbReference type="Proteomes" id="UP000593567"/>
    </source>
</evidence>
<gene>
    <name evidence="14" type="ORF">EB796_004783</name>
</gene>
<dbReference type="EC" id="4.1.1.97" evidence="6"/>
<dbReference type="FunFam" id="1.10.3330.10:FF:000001">
    <property type="entry name" value="2-oxo-4-hydroxy-4-carboxy-5-ureidoimidazoline decarboxylase"/>
    <property type="match status" value="1"/>
</dbReference>
<comment type="catalytic activity">
    <reaction evidence="1">
        <text>5-hydroxy-2-oxo-4-ureido-2,5-dihydro-1H-imidazole-5-carboxylate + H(+) = (S)-allantoin + CO2</text>
        <dbReference type="Rhea" id="RHEA:26301"/>
        <dbReference type="ChEBI" id="CHEBI:15378"/>
        <dbReference type="ChEBI" id="CHEBI:15678"/>
        <dbReference type="ChEBI" id="CHEBI:16526"/>
        <dbReference type="ChEBI" id="CHEBI:58639"/>
        <dbReference type="EC" id="4.1.1.97"/>
    </reaction>
</comment>
<evidence type="ECO:0000256" key="6">
    <source>
        <dbReference type="ARBA" id="ARBA00012257"/>
    </source>
</evidence>
<evidence type="ECO:0000256" key="1">
    <source>
        <dbReference type="ARBA" id="ARBA00001163"/>
    </source>
</evidence>
<evidence type="ECO:0000256" key="7">
    <source>
        <dbReference type="ARBA" id="ARBA00022631"/>
    </source>
</evidence>
<evidence type="ECO:0000256" key="8">
    <source>
        <dbReference type="ARBA" id="ARBA00022793"/>
    </source>
</evidence>
<comment type="function">
    <text evidence="2">Catalyzes the stereoselective decarboxylation of 2-oxo-4-hydroxy-4-carboxy-5-ureidoimidazoline (OHCU) to (S)-allantoin.</text>
</comment>
<dbReference type="AlphaFoldDB" id="A0A7J7KFA0"/>
<keyword evidence="7" id="KW-0659">Purine metabolism</keyword>
<dbReference type="InterPro" id="IPR036778">
    <property type="entry name" value="OHCU_decarboxylase_sf"/>
</dbReference>
<evidence type="ECO:0000256" key="2">
    <source>
        <dbReference type="ARBA" id="ARBA00002506"/>
    </source>
</evidence>
<keyword evidence="10" id="KW-0456">Lyase</keyword>
<dbReference type="Gene3D" id="1.10.3330.10">
    <property type="entry name" value="Oxo-4-hydroxy-4-carboxy-5-ureidoimidazoline decarboxylase"/>
    <property type="match status" value="1"/>
</dbReference>
<comment type="similarity">
    <text evidence="5">Belongs to the OHCU decarboxylase family.</text>
</comment>
<evidence type="ECO:0000256" key="4">
    <source>
        <dbReference type="ARBA" id="ARBA00004754"/>
    </source>
</evidence>
<evidence type="ECO:0000256" key="9">
    <source>
        <dbReference type="ARBA" id="ARBA00023140"/>
    </source>
</evidence>
<proteinExistence type="inferred from homology"/>
<dbReference type="Pfam" id="PF09349">
    <property type="entry name" value="OHCU_decarbox"/>
    <property type="match status" value="1"/>
</dbReference>
<dbReference type="NCBIfam" id="TIGR03164">
    <property type="entry name" value="UHCUDC"/>
    <property type="match status" value="1"/>
</dbReference>
<keyword evidence="8" id="KW-0210">Decarboxylase</keyword>
<evidence type="ECO:0000256" key="10">
    <source>
        <dbReference type="ARBA" id="ARBA00023239"/>
    </source>
</evidence>
<evidence type="ECO:0000256" key="5">
    <source>
        <dbReference type="ARBA" id="ARBA00005793"/>
    </source>
</evidence>
<dbReference type="Proteomes" id="UP000593567">
    <property type="component" value="Unassembled WGS sequence"/>
</dbReference>
<dbReference type="InterPro" id="IPR018020">
    <property type="entry name" value="OHCU_decarboxylase"/>
</dbReference>